<feature type="compositionally biased region" description="Polar residues" evidence="1">
    <location>
        <begin position="16"/>
        <end position="28"/>
    </location>
</feature>
<dbReference type="InterPro" id="IPR011333">
    <property type="entry name" value="SKP1/BTB/POZ_sf"/>
</dbReference>
<sequence>MPEVLRRRNDSPPQPLSSTGDCSPSTDENSSRAPSSRPRSQLFNFDKAMAWLSRTPATPTRPTSPTQSTTSGGRSPRSPPSKPPRSSLSTPPASPKAKAPPLPTQPAARPSRDELRKTTVRSKESEQALMDPEAYTINRAKLVNLRPVIDTSPPSTIRRAGGPPTAQSRPSVKPLTPCRSSLKRSTNDVPPSPSFPPSSIVPFNRLVLEPSALPPFEPQLLAGPPQSGTYSRNSLVTLETSSMTMRTTIDTLTSRPSLLAHYILELCPNPPSGPPKVPTETLHIFLDRPSSPYNIILSYLRLPRSRDNSLPALPRAVQLPSHSQTTSMVGVSKLEALLDLRDEARWLGLEELEAMCEEELRTAGLVKPTKHATIAEETESDLPPTTASSVASAAPSLSSHEGEISPIIPPERSIPTPPTSSDSDLTPPARTRSPPTTPSANAGRATTVARARPVPRRQPSNSYQGSRPLPAIPTSQASSERRSSEPATNGLPTAKAQTLAPDSKTAPSLTEDEKAHRAREKLSEALSLRRRNAGSIIHSPIIGLAALAPEPRSSIASEGSLSPGRYL</sequence>
<feature type="region of interest" description="Disordered" evidence="1">
    <location>
        <begin position="146"/>
        <end position="196"/>
    </location>
</feature>
<evidence type="ECO:0000256" key="1">
    <source>
        <dbReference type="SAM" id="MobiDB-lite"/>
    </source>
</evidence>
<dbReference type="OrthoDB" id="3363734at2759"/>
<feature type="compositionally biased region" description="Low complexity" evidence="1">
    <location>
        <begin position="53"/>
        <end position="76"/>
    </location>
</feature>
<dbReference type="Gene3D" id="3.30.710.10">
    <property type="entry name" value="Potassium Channel Kv1.1, Chain A"/>
    <property type="match status" value="1"/>
</dbReference>
<feature type="compositionally biased region" description="Low complexity" evidence="1">
    <location>
        <begin position="31"/>
        <end position="40"/>
    </location>
</feature>
<name>M5GAW4_DACPD</name>
<evidence type="ECO:0000313" key="2">
    <source>
        <dbReference type="EMBL" id="EJU06039.1"/>
    </source>
</evidence>
<feature type="compositionally biased region" description="Low complexity" evidence="1">
    <location>
        <begin position="382"/>
        <end position="452"/>
    </location>
</feature>
<dbReference type="RefSeq" id="XP_040632933.1">
    <property type="nucleotide sequence ID" value="XM_040769519.1"/>
</dbReference>
<dbReference type="Proteomes" id="UP000030653">
    <property type="component" value="Unassembled WGS sequence"/>
</dbReference>
<feature type="compositionally biased region" description="Basic and acidic residues" evidence="1">
    <location>
        <begin position="511"/>
        <end position="520"/>
    </location>
</feature>
<proteinExistence type="predicted"/>
<accession>M5GAW4</accession>
<feature type="region of interest" description="Disordered" evidence="1">
    <location>
        <begin position="374"/>
        <end position="520"/>
    </location>
</feature>
<protein>
    <submittedName>
        <fullName evidence="2">Uncharacterized protein</fullName>
    </submittedName>
</protein>
<reference evidence="2 3" key="1">
    <citation type="journal article" date="2012" name="Science">
        <title>The Paleozoic origin of enzymatic lignin decomposition reconstructed from 31 fungal genomes.</title>
        <authorList>
            <person name="Floudas D."/>
            <person name="Binder M."/>
            <person name="Riley R."/>
            <person name="Barry K."/>
            <person name="Blanchette R.A."/>
            <person name="Henrissat B."/>
            <person name="Martinez A.T."/>
            <person name="Otillar R."/>
            <person name="Spatafora J.W."/>
            <person name="Yadav J.S."/>
            <person name="Aerts A."/>
            <person name="Benoit I."/>
            <person name="Boyd A."/>
            <person name="Carlson A."/>
            <person name="Copeland A."/>
            <person name="Coutinho P.M."/>
            <person name="de Vries R.P."/>
            <person name="Ferreira P."/>
            <person name="Findley K."/>
            <person name="Foster B."/>
            <person name="Gaskell J."/>
            <person name="Glotzer D."/>
            <person name="Gorecki P."/>
            <person name="Heitman J."/>
            <person name="Hesse C."/>
            <person name="Hori C."/>
            <person name="Igarashi K."/>
            <person name="Jurgens J.A."/>
            <person name="Kallen N."/>
            <person name="Kersten P."/>
            <person name="Kohler A."/>
            <person name="Kuees U."/>
            <person name="Kumar T.K.A."/>
            <person name="Kuo A."/>
            <person name="LaButti K."/>
            <person name="Larrondo L.F."/>
            <person name="Lindquist E."/>
            <person name="Ling A."/>
            <person name="Lombard V."/>
            <person name="Lucas S."/>
            <person name="Lundell T."/>
            <person name="Martin R."/>
            <person name="McLaughlin D.J."/>
            <person name="Morgenstern I."/>
            <person name="Morin E."/>
            <person name="Murat C."/>
            <person name="Nagy L.G."/>
            <person name="Nolan M."/>
            <person name="Ohm R.A."/>
            <person name="Patyshakuliyeva A."/>
            <person name="Rokas A."/>
            <person name="Ruiz-Duenas F.J."/>
            <person name="Sabat G."/>
            <person name="Salamov A."/>
            <person name="Samejima M."/>
            <person name="Schmutz J."/>
            <person name="Slot J.C."/>
            <person name="St John F."/>
            <person name="Stenlid J."/>
            <person name="Sun H."/>
            <person name="Sun S."/>
            <person name="Syed K."/>
            <person name="Tsang A."/>
            <person name="Wiebenga A."/>
            <person name="Young D."/>
            <person name="Pisabarro A."/>
            <person name="Eastwood D.C."/>
            <person name="Martin F."/>
            <person name="Cullen D."/>
            <person name="Grigoriev I.V."/>
            <person name="Hibbett D.S."/>
        </authorList>
    </citation>
    <scope>NUCLEOTIDE SEQUENCE [LARGE SCALE GENOMIC DNA]</scope>
    <source>
        <strain evidence="2 3">DJM-731 SS1</strain>
    </source>
</reference>
<dbReference type="SUPFAM" id="SSF54695">
    <property type="entry name" value="POZ domain"/>
    <property type="match status" value="1"/>
</dbReference>
<keyword evidence="3" id="KW-1185">Reference proteome</keyword>
<dbReference type="GeneID" id="63684581"/>
<dbReference type="AlphaFoldDB" id="M5GAW4"/>
<dbReference type="HOGENOM" id="CLU_480598_0_0_1"/>
<dbReference type="OMA" id="EAYTINR"/>
<gene>
    <name evidence="2" type="ORF">DACRYDRAFT_112829</name>
</gene>
<feature type="region of interest" description="Disordered" evidence="1">
    <location>
        <begin position="1"/>
        <end position="133"/>
    </location>
</feature>
<feature type="compositionally biased region" description="Basic and acidic residues" evidence="1">
    <location>
        <begin position="1"/>
        <end position="10"/>
    </location>
</feature>
<organism evidence="2 3">
    <name type="scientific">Dacryopinax primogenitus (strain DJM 731)</name>
    <name type="common">Brown rot fungus</name>
    <dbReference type="NCBI Taxonomy" id="1858805"/>
    <lineage>
        <taxon>Eukaryota</taxon>
        <taxon>Fungi</taxon>
        <taxon>Dikarya</taxon>
        <taxon>Basidiomycota</taxon>
        <taxon>Agaricomycotina</taxon>
        <taxon>Dacrymycetes</taxon>
        <taxon>Dacrymycetales</taxon>
        <taxon>Dacrymycetaceae</taxon>
        <taxon>Dacryopinax</taxon>
    </lineage>
</organism>
<evidence type="ECO:0000313" key="3">
    <source>
        <dbReference type="Proteomes" id="UP000030653"/>
    </source>
</evidence>
<feature type="compositionally biased region" description="Pro residues" evidence="1">
    <location>
        <begin position="92"/>
        <end position="104"/>
    </location>
</feature>
<dbReference type="STRING" id="1858805.M5GAW4"/>
<dbReference type="EMBL" id="JH795855">
    <property type="protein sequence ID" value="EJU06039.1"/>
    <property type="molecule type" value="Genomic_DNA"/>
</dbReference>
<feature type="compositionally biased region" description="Basic and acidic residues" evidence="1">
    <location>
        <begin position="110"/>
        <end position="126"/>
    </location>
</feature>